<evidence type="ECO:0000313" key="1">
    <source>
        <dbReference type="EMBL" id="KAG8036064.1"/>
    </source>
</evidence>
<dbReference type="AlphaFoldDB" id="A0A8J5V6T4"/>
<reference evidence="1" key="2">
    <citation type="submission" date="2021-04" db="EMBL/GenBank/DDBJ databases">
        <title>Genome-wide patterns of bracovirus chromosomal integration into multiple host tissues during parasitism.</title>
        <authorList>
            <person name="Chebbi M.A.C."/>
        </authorList>
    </citation>
    <scope>NUCLEOTIDE SEQUENCE</scope>
    <source>
        <tissue evidence="1">Whole body</tissue>
    </source>
</reference>
<keyword evidence="2" id="KW-1185">Reference proteome</keyword>
<organism evidence="1 2">
    <name type="scientific">Cotesia typhae</name>
    <dbReference type="NCBI Taxonomy" id="2053667"/>
    <lineage>
        <taxon>Eukaryota</taxon>
        <taxon>Metazoa</taxon>
        <taxon>Ecdysozoa</taxon>
        <taxon>Arthropoda</taxon>
        <taxon>Hexapoda</taxon>
        <taxon>Insecta</taxon>
        <taxon>Pterygota</taxon>
        <taxon>Neoptera</taxon>
        <taxon>Endopterygota</taxon>
        <taxon>Hymenoptera</taxon>
        <taxon>Apocrita</taxon>
        <taxon>Ichneumonoidea</taxon>
        <taxon>Braconidae</taxon>
        <taxon>Microgastrinae</taxon>
        <taxon>Cotesia</taxon>
    </lineage>
</organism>
<accession>A0A8J5V6T4</accession>
<sequence>MSPHPGYGMTAVQPEYPGNTYTPYPTAGYNCGGSYPGGPVTSGYQIPAGYSPAPCYSMPPPQHTIGTLDKPSGKDDG</sequence>
<evidence type="ECO:0000313" key="2">
    <source>
        <dbReference type="Proteomes" id="UP000729913"/>
    </source>
</evidence>
<dbReference type="Proteomes" id="UP000729913">
    <property type="component" value="Unassembled WGS sequence"/>
</dbReference>
<dbReference type="EMBL" id="JAAOIC020000049">
    <property type="protein sequence ID" value="KAG8036064.1"/>
    <property type="molecule type" value="Genomic_DNA"/>
</dbReference>
<comment type="caution">
    <text evidence="1">The sequence shown here is derived from an EMBL/GenBank/DDBJ whole genome shotgun (WGS) entry which is preliminary data.</text>
</comment>
<name>A0A8J5V6T4_9HYME</name>
<gene>
    <name evidence="1" type="ORF">G9C98_004643</name>
</gene>
<protein>
    <submittedName>
        <fullName evidence="1">Uncharacterized protein</fullName>
    </submittedName>
</protein>
<dbReference type="OrthoDB" id="7667320at2759"/>
<proteinExistence type="predicted"/>
<reference evidence="1" key="1">
    <citation type="submission" date="2020-03" db="EMBL/GenBank/DDBJ databases">
        <authorList>
            <person name="Chebbi M.A."/>
            <person name="Drezen J.M."/>
        </authorList>
    </citation>
    <scope>NUCLEOTIDE SEQUENCE</scope>
    <source>
        <tissue evidence="1">Whole body</tissue>
    </source>
</reference>